<organism evidence="1">
    <name type="scientific">marine sediment metagenome</name>
    <dbReference type="NCBI Taxonomy" id="412755"/>
    <lineage>
        <taxon>unclassified sequences</taxon>
        <taxon>metagenomes</taxon>
        <taxon>ecological metagenomes</taxon>
    </lineage>
</organism>
<evidence type="ECO:0008006" key="2">
    <source>
        <dbReference type="Google" id="ProtNLM"/>
    </source>
</evidence>
<reference evidence="1" key="1">
    <citation type="journal article" date="2014" name="Front. Microbiol.">
        <title>High frequency of phylogenetically diverse reductive dehalogenase-homologous genes in deep subseafloor sedimentary metagenomes.</title>
        <authorList>
            <person name="Kawai M."/>
            <person name="Futagami T."/>
            <person name="Toyoda A."/>
            <person name="Takaki Y."/>
            <person name="Nishi S."/>
            <person name="Hori S."/>
            <person name="Arai W."/>
            <person name="Tsubouchi T."/>
            <person name="Morono Y."/>
            <person name="Uchiyama I."/>
            <person name="Ito T."/>
            <person name="Fujiyama A."/>
            <person name="Inagaki F."/>
            <person name="Takami H."/>
        </authorList>
    </citation>
    <scope>NUCLEOTIDE SEQUENCE</scope>
    <source>
        <strain evidence="1">Expedition CK06-06</strain>
    </source>
</reference>
<feature type="non-terminal residue" evidence="1">
    <location>
        <position position="1"/>
    </location>
</feature>
<protein>
    <recommendedName>
        <fullName evidence="2">Hydrogenase maturation nickel metallochaperone HypA</fullName>
    </recommendedName>
</protein>
<evidence type="ECO:0000313" key="1">
    <source>
        <dbReference type="EMBL" id="GAG59053.1"/>
    </source>
</evidence>
<name>X0ZFF7_9ZZZZ</name>
<proteinExistence type="predicted"/>
<comment type="caution">
    <text evidence="1">The sequence shown here is derived from an EMBL/GenBank/DDBJ whole genome shotgun (WGS) entry which is preliminary data.</text>
</comment>
<sequence length="41" mass="4587">EVNADPHEYKELAPIFRCPDCESYSTEIISGTETTIDSLIV</sequence>
<gene>
    <name evidence="1" type="ORF">S01H4_11933</name>
</gene>
<dbReference type="AlphaFoldDB" id="X0ZFF7"/>
<accession>X0ZFF7</accession>
<dbReference type="EMBL" id="BART01004953">
    <property type="protein sequence ID" value="GAG59053.1"/>
    <property type="molecule type" value="Genomic_DNA"/>
</dbReference>